<dbReference type="AlphaFoldDB" id="A0A0A9BXJ1"/>
<proteinExistence type="predicted"/>
<accession>A0A0A9BXJ1</accession>
<organism evidence="1">
    <name type="scientific">Arundo donax</name>
    <name type="common">Giant reed</name>
    <name type="synonym">Donax arundinaceus</name>
    <dbReference type="NCBI Taxonomy" id="35708"/>
    <lineage>
        <taxon>Eukaryota</taxon>
        <taxon>Viridiplantae</taxon>
        <taxon>Streptophyta</taxon>
        <taxon>Embryophyta</taxon>
        <taxon>Tracheophyta</taxon>
        <taxon>Spermatophyta</taxon>
        <taxon>Magnoliopsida</taxon>
        <taxon>Liliopsida</taxon>
        <taxon>Poales</taxon>
        <taxon>Poaceae</taxon>
        <taxon>PACMAD clade</taxon>
        <taxon>Arundinoideae</taxon>
        <taxon>Arundineae</taxon>
        <taxon>Arundo</taxon>
    </lineage>
</organism>
<protein>
    <submittedName>
        <fullName evidence="1">Uncharacterized protein</fullName>
    </submittedName>
</protein>
<reference evidence="1" key="1">
    <citation type="submission" date="2014-09" db="EMBL/GenBank/DDBJ databases">
        <authorList>
            <person name="Magalhaes I.L.F."/>
            <person name="Oliveira U."/>
            <person name="Santos F.R."/>
            <person name="Vidigal T.H.D.A."/>
            <person name="Brescovit A.D."/>
            <person name="Santos A.J."/>
        </authorList>
    </citation>
    <scope>NUCLEOTIDE SEQUENCE</scope>
    <source>
        <tissue evidence="1">Shoot tissue taken approximately 20 cm above the soil surface</tissue>
    </source>
</reference>
<dbReference type="EMBL" id="GBRH01229146">
    <property type="protein sequence ID" value="JAD68749.1"/>
    <property type="molecule type" value="Transcribed_RNA"/>
</dbReference>
<evidence type="ECO:0000313" key="1">
    <source>
        <dbReference type="EMBL" id="JAD68749.1"/>
    </source>
</evidence>
<name>A0A0A9BXJ1_ARUDO</name>
<reference evidence="1" key="2">
    <citation type="journal article" date="2015" name="Data Brief">
        <title>Shoot transcriptome of the giant reed, Arundo donax.</title>
        <authorList>
            <person name="Barrero R.A."/>
            <person name="Guerrero F.D."/>
            <person name="Moolhuijzen P."/>
            <person name="Goolsby J.A."/>
            <person name="Tidwell J."/>
            <person name="Bellgard S.E."/>
            <person name="Bellgard M.I."/>
        </authorList>
    </citation>
    <scope>NUCLEOTIDE SEQUENCE</scope>
    <source>
        <tissue evidence="1">Shoot tissue taken approximately 20 cm above the soil surface</tissue>
    </source>
</reference>
<sequence>MGVHGHYRTMLLGWLEALGFEVFG</sequence>